<evidence type="ECO:0000313" key="2">
    <source>
        <dbReference type="Proteomes" id="UP000887013"/>
    </source>
</evidence>
<comment type="caution">
    <text evidence="1">The sequence shown here is derived from an EMBL/GenBank/DDBJ whole genome shotgun (WGS) entry which is preliminary data.</text>
</comment>
<accession>A0A8X6TJD9</accession>
<dbReference type="EMBL" id="BMAW01009837">
    <property type="protein sequence ID" value="GFT15933.1"/>
    <property type="molecule type" value="Genomic_DNA"/>
</dbReference>
<protein>
    <submittedName>
        <fullName evidence="1">Uncharacterized protein</fullName>
    </submittedName>
</protein>
<evidence type="ECO:0000313" key="1">
    <source>
        <dbReference type="EMBL" id="GFT15933.1"/>
    </source>
</evidence>
<name>A0A8X6TJD9_NEPPI</name>
<dbReference type="AlphaFoldDB" id="A0A8X6TJD9"/>
<sequence>MQIRYFPWRFENRSFCDASRQRELQTYKAFQHVGPLIMRGIGIGLQLRYQSSLFLFWDWSGIADQETRESAQWNLRKRVDLVKSRFFSHGHGRSRFY</sequence>
<dbReference type="Proteomes" id="UP000887013">
    <property type="component" value="Unassembled WGS sequence"/>
</dbReference>
<proteinExistence type="predicted"/>
<organism evidence="1 2">
    <name type="scientific">Nephila pilipes</name>
    <name type="common">Giant wood spider</name>
    <name type="synonym">Nephila maculata</name>
    <dbReference type="NCBI Taxonomy" id="299642"/>
    <lineage>
        <taxon>Eukaryota</taxon>
        <taxon>Metazoa</taxon>
        <taxon>Ecdysozoa</taxon>
        <taxon>Arthropoda</taxon>
        <taxon>Chelicerata</taxon>
        <taxon>Arachnida</taxon>
        <taxon>Araneae</taxon>
        <taxon>Araneomorphae</taxon>
        <taxon>Entelegynae</taxon>
        <taxon>Araneoidea</taxon>
        <taxon>Nephilidae</taxon>
        <taxon>Nephila</taxon>
    </lineage>
</organism>
<reference evidence="1" key="1">
    <citation type="submission" date="2020-08" db="EMBL/GenBank/DDBJ databases">
        <title>Multicomponent nature underlies the extraordinary mechanical properties of spider dragline silk.</title>
        <authorList>
            <person name="Kono N."/>
            <person name="Nakamura H."/>
            <person name="Mori M."/>
            <person name="Yoshida Y."/>
            <person name="Ohtoshi R."/>
            <person name="Malay A.D."/>
            <person name="Moran D.A.P."/>
            <person name="Tomita M."/>
            <person name="Numata K."/>
            <person name="Arakawa K."/>
        </authorList>
    </citation>
    <scope>NUCLEOTIDE SEQUENCE</scope>
</reference>
<keyword evidence="2" id="KW-1185">Reference proteome</keyword>
<gene>
    <name evidence="1" type="ORF">NPIL_371121</name>
</gene>